<gene>
    <name evidence="3" type="ORF">SAMN05444000_13717</name>
</gene>
<comment type="similarity">
    <text evidence="1">Belongs to the pyrroline-5-carboxylate reductase family.</text>
</comment>
<feature type="domain" description="Pyrroline-5-carboxylate reductase catalytic N-terminal" evidence="2">
    <location>
        <begin position="2"/>
        <end position="90"/>
    </location>
</feature>
<dbReference type="InterPro" id="IPR028939">
    <property type="entry name" value="P5C_Rdtase_cat_N"/>
</dbReference>
<dbReference type="SUPFAM" id="SSF51735">
    <property type="entry name" value="NAD(P)-binding Rossmann-fold domains"/>
    <property type="match status" value="1"/>
</dbReference>
<evidence type="ECO:0000313" key="3">
    <source>
        <dbReference type="EMBL" id="SHK54152.1"/>
    </source>
</evidence>
<organism evidence="3 4">
    <name type="scientific">Shimia gijangensis</name>
    <dbReference type="NCBI Taxonomy" id="1470563"/>
    <lineage>
        <taxon>Bacteria</taxon>
        <taxon>Pseudomonadati</taxon>
        <taxon>Pseudomonadota</taxon>
        <taxon>Alphaproteobacteria</taxon>
        <taxon>Rhodobacterales</taxon>
        <taxon>Roseobacteraceae</taxon>
    </lineage>
</organism>
<dbReference type="InterPro" id="IPR036291">
    <property type="entry name" value="NAD(P)-bd_dom_sf"/>
</dbReference>
<dbReference type="EMBL" id="FQZQ01000037">
    <property type="protein sequence ID" value="SHK54152.1"/>
    <property type="molecule type" value="Genomic_DNA"/>
</dbReference>
<sequence>MRIGIVGTGTIAAAVVDGIAEDGHQITVSHRGEAHSSRLAGKYENVTVADNQEVLDASDIIFLGLVADQARPALSSLTFRPYQKIISLMSGPTLTELKDMVAPAEAVANMIPYPGIATGESPILILGDTATTNALFGARNSIFELADQGELTAYLAAQAVLSPATVMVQKAGEWLGENVEDAAQGEAFLRALVGSSLQATPDCQQLIQALNTPGGYNQRLRNHMETSGFTEQLKQGLSKL</sequence>
<dbReference type="PANTHER" id="PTHR11645">
    <property type="entry name" value="PYRROLINE-5-CARBOXYLATE REDUCTASE"/>
    <property type="match status" value="1"/>
</dbReference>
<dbReference type="AlphaFoldDB" id="A0A1M6TAR8"/>
<dbReference type="Proteomes" id="UP000183982">
    <property type="component" value="Unassembled WGS sequence"/>
</dbReference>
<accession>A0A1M6TAR8</accession>
<evidence type="ECO:0000256" key="1">
    <source>
        <dbReference type="ARBA" id="ARBA00005525"/>
    </source>
</evidence>
<evidence type="ECO:0000313" key="4">
    <source>
        <dbReference type="Proteomes" id="UP000183982"/>
    </source>
</evidence>
<dbReference type="STRING" id="1470563.SAMN05444000_13717"/>
<dbReference type="GO" id="GO:0004735">
    <property type="term" value="F:pyrroline-5-carboxylate reductase activity"/>
    <property type="evidence" value="ECO:0007669"/>
    <property type="project" value="TreeGrafter"/>
</dbReference>
<dbReference type="Pfam" id="PF03807">
    <property type="entry name" value="F420_oxidored"/>
    <property type="match status" value="1"/>
</dbReference>
<dbReference type="Gene3D" id="3.40.50.720">
    <property type="entry name" value="NAD(P)-binding Rossmann-like Domain"/>
    <property type="match status" value="1"/>
</dbReference>
<keyword evidence="4" id="KW-1185">Reference proteome</keyword>
<reference evidence="4" key="1">
    <citation type="submission" date="2016-11" db="EMBL/GenBank/DDBJ databases">
        <authorList>
            <person name="Varghese N."/>
            <person name="Submissions S."/>
        </authorList>
    </citation>
    <scope>NUCLEOTIDE SEQUENCE [LARGE SCALE GENOMIC DNA]</scope>
    <source>
        <strain evidence="4">DSM 100564</strain>
    </source>
</reference>
<proteinExistence type="inferred from homology"/>
<dbReference type="RefSeq" id="WP_073256943.1">
    <property type="nucleotide sequence ID" value="NZ_FQZQ01000037.1"/>
</dbReference>
<name>A0A1M6TAR8_9RHOB</name>
<evidence type="ECO:0000259" key="2">
    <source>
        <dbReference type="Pfam" id="PF03807"/>
    </source>
</evidence>
<dbReference type="OrthoDB" id="9805754at2"/>
<dbReference type="PANTHER" id="PTHR11645:SF13">
    <property type="entry name" value="PYRROLINE-5-CARBOXYLATE REDUCTASE CATALYTIC N-TERMINAL DOMAIN-CONTAINING PROTEIN"/>
    <property type="match status" value="1"/>
</dbReference>
<dbReference type="GO" id="GO:0055129">
    <property type="term" value="P:L-proline biosynthetic process"/>
    <property type="evidence" value="ECO:0007669"/>
    <property type="project" value="TreeGrafter"/>
</dbReference>
<protein>
    <submittedName>
        <fullName evidence="3">Pyrroline-5-carboxylate reductase</fullName>
    </submittedName>
</protein>